<keyword evidence="5 9" id="KW-0812">Transmembrane</keyword>
<gene>
    <name evidence="11" type="ordered locus">Desti_1845</name>
</gene>
<name>I4C4R2_DESTA</name>
<evidence type="ECO:0000256" key="7">
    <source>
        <dbReference type="ARBA" id="ARBA00023136"/>
    </source>
</evidence>
<protein>
    <submittedName>
        <fullName evidence="11">TRAP-type C4-dicarboxylate transport system, small permease component</fullName>
    </submittedName>
</protein>
<dbReference type="OrthoDB" id="5420950at2"/>
<dbReference type="GO" id="GO:0022857">
    <property type="term" value="F:transmembrane transporter activity"/>
    <property type="evidence" value="ECO:0007669"/>
    <property type="project" value="TreeGrafter"/>
</dbReference>
<dbReference type="RefSeq" id="WP_014809699.1">
    <property type="nucleotide sequence ID" value="NC_018025.1"/>
</dbReference>
<evidence type="ECO:0000256" key="5">
    <source>
        <dbReference type="ARBA" id="ARBA00022692"/>
    </source>
</evidence>
<keyword evidence="7 9" id="KW-0472">Membrane</keyword>
<dbReference type="PANTHER" id="PTHR35011:SF10">
    <property type="entry name" value="TRAP TRANSPORTER SMALL PERMEASE PROTEIN"/>
    <property type="match status" value="1"/>
</dbReference>
<feature type="domain" description="Tripartite ATP-independent periplasmic transporters DctQ component" evidence="10">
    <location>
        <begin position="26"/>
        <end position="155"/>
    </location>
</feature>
<evidence type="ECO:0000256" key="9">
    <source>
        <dbReference type="SAM" id="Phobius"/>
    </source>
</evidence>
<dbReference type="Pfam" id="PF04290">
    <property type="entry name" value="DctQ"/>
    <property type="match status" value="1"/>
</dbReference>
<dbReference type="EMBL" id="CP003360">
    <property type="protein sequence ID" value="AFM24553.1"/>
    <property type="molecule type" value="Genomic_DNA"/>
</dbReference>
<dbReference type="InterPro" id="IPR007387">
    <property type="entry name" value="TRAP_DctQ"/>
</dbReference>
<dbReference type="KEGG" id="dti:Desti_1845"/>
<keyword evidence="12" id="KW-1185">Reference proteome</keyword>
<sequence length="163" mass="17419">MGLLKKINEWLSDVFVWIGGIALVVMTAVSCINMGLRMMGFPMAGIYDLVCYLGALVAALPLAYTQLKKGHVAVDIISLLLPATVRKIGIGISYVLGMAFFGAAAWKVGSLAGILRASGEVSETLKMPFWPFTYAVAASCALMVFCLLLDVLTMFESSQGGEK</sequence>
<proteinExistence type="inferred from homology"/>
<accession>I4C4R2</accession>
<evidence type="ECO:0000313" key="12">
    <source>
        <dbReference type="Proteomes" id="UP000006055"/>
    </source>
</evidence>
<dbReference type="InterPro" id="IPR055348">
    <property type="entry name" value="DctQ"/>
</dbReference>
<feature type="transmembrane region" description="Helical" evidence="9">
    <location>
        <begin position="14"/>
        <end position="34"/>
    </location>
</feature>
<evidence type="ECO:0000256" key="6">
    <source>
        <dbReference type="ARBA" id="ARBA00022989"/>
    </source>
</evidence>
<comment type="similarity">
    <text evidence="8">Belongs to the TRAP transporter small permease family.</text>
</comment>
<dbReference type="PROSITE" id="PS51257">
    <property type="entry name" value="PROKAR_LIPOPROTEIN"/>
    <property type="match status" value="1"/>
</dbReference>
<keyword evidence="3" id="KW-1003">Cell membrane</keyword>
<dbReference type="HOGENOM" id="CLU_086356_8_5_7"/>
<organism evidence="11 12">
    <name type="scientific">Desulfomonile tiedjei (strain ATCC 49306 / DSM 6799 / DCB-1)</name>
    <dbReference type="NCBI Taxonomy" id="706587"/>
    <lineage>
        <taxon>Bacteria</taxon>
        <taxon>Pseudomonadati</taxon>
        <taxon>Thermodesulfobacteriota</taxon>
        <taxon>Desulfomonilia</taxon>
        <taxon>Desulfomonilales</taxon>
        <taxon>Desulfomonilaceae</taxon>
        <taxon>Desulfomonile</taxon>
    </lineage>
</organism>
<reference evidence="12" key="1">
    <citation type="submission" date="2012-06" db="EMBL/GenBank/DDBJ databases">
        <title>Complete sequence of chromosome of Desulfomonile tiedjei DSM 6799.</title>
        <authorList>
            <person name="Lucas S."/>
            <person name="Copeland A."/>
            <person name="Lapidus A."/>
            <person name="Glavina del Rio T."/>
            <person name="Dalin E."/>
            <person name="Tice H."/>
            <person name="Bruce D."/>
            <person name="Goodwin L."/>
            <person name="Pitluck S."/>
            <person name="Peters L."/>
            <person name="Ovchinnikova G."/>
            <person name="Zeytun A."/>
            <person name="Lu M."/>
            <person name="Kyrpides N."/>
            <person name="Mavromatis K."/>
            <person name="Ivanova N."/>
            <person name="Brettin T."/>
            <person name="Detter J.C."/>
            <person name="Han C."/>
            <person name="Larimer F."/>
            <person name="Land M."/>
            <person name="Hauser L."/>
            <person name="Markowitz V."/>
            <person name="Cheng J.-F."/>
            <person name="Hugenholtz P."/>
            <person name="Woyke T."/>
            <person name="Wu D."/>
            <person name="Spring S."/>
            <person name="Schroeder M."/>
            <person name="Brambilla E."/>
            <person name="Klenk H.-P."/>
            <person name="Eisen J.A."/>
        </authorList>
    </citation>
    <scope>NUCLEOTIDE SEQUENCE [LARGE SCALE GENOMIC DNA]</scope>
    <source>
        <strain evidence="12">ATCC 49306 / DSM 6799 / DCB-1</strain>
    </source>
</reference>
<evidence type="ECO:0000256" key="8">
    <source>
        <dbReference type="ARBA" id="ARBA00038436"/>
    </source>
</evidence>
<keyword evidence="2" id="KW-0813">Transport</keyword>
<dbReference type="GO" id="GO:0005886">
    <property type="term" value="C:plasma membrane"/>
    <property type="evidence" value="ECO:0007669"/>
    <property type="project" value="UniProtKB-SubCell"/>
</dbReference>
<dbReference type="PANTHER" id="PTHR35011">
    <property type="entry name" value="2,3-DIKETO-L-GULONATE TRAP TRANSPORTER SMALL PERMEASE PROTEIN YIAM"/>
    <property type="match status" value="1"/>
</dbReference>
<evidence type="ECO:0000256" key="3">
    <source>
        <dbReference type="ARBA" id="ARBA00022475"/>
    </source>
</evidence>
<evidence type="ECO:0000313" key="11">
    <source>
        <dbReference type="EMBL" id="AFM24553.1"/>
    </source>
</evidence>
<dbReference type="AlphaFoldDB" id="I4C4R2"/>
<evidence type="ECO:0000259" key="10">
    <source>
        <dbReference type="Pfam" id="PF04290"/>
    </source>
</evidence>
<feature type="transmembrane region" description="Helical" evidence="9">
    <location>
        <begin position="88"/>
        <end position="108"/>
    </location>
</feature>
<evidence type="ECO:0000256" key="2">
    <source>
        <dbReference type="ARBA" id="ARBA00022448"/>
    </source>
</evidence>
<dbReference type="eggNOG" id="COG3090">
    <property type="taxonomic scope" value="Bacteria"/>
</dbReference>
<evidence type="ECO:0000256" key="4">
    <source>
        <dbReference type="ARBA" id="ARBA00022519"/>
    </source>
</evidence>
<dbReference type="GO" id="GO:0015740">
    <property type="term" value="P:C4-dicarboxylate transport"/>
    <property type="evidence" value="ECO:0007669"/>
    <property type="project" value="TreeGrafter"/>
</dbReference>
<feature type="transmembrane region" description="Helical" evidence="9">
    <location>
        <begin position="129"/>
        <end position="155"/>
    </location>
</feature>
<dbReference type="STRING" id="706587.Desti_1845"/>
<evidence type="ECO:0000256" key="1">
    <source>
        <dbReference type="ARBA" id="ARBA00004429"/>
    </source>
</evidence>
<comment type="subcellular location">
    <subcellularLocation>
        <location evidence="1">Cell inner membrane</location>
        <topology evidence="1">Multi-pass membrane protein</topology>
    </subcellularLocation>
</comment>
<feature type="transmembrane region" description="Helical" evidence="9">
    <location>
        <begin position="46"/>
        <end position="64"/>
    </location>
</feature>
<dbReference type="Proteomes" id="UP000006055">
    <property type="component" value="Chromosome"/>
</dbReference>
<keyword evidence="4" id="KW-0997">Cell inner membrane</keyword>
<keyword evidence="6 9" id="KW-1133">Transmembrane helix</keyword>